<sequence>MDSESLSRTISLQSLYQAIRSAKQIAFSSAQIAFSMPAFRQPITTTNVSPKSAKTSSPRP</sequence>
<evidence type="ECO:0000313" key="1">
    <source>
        <dbReference type="EMBL" id="ART31760.1"/>
    </source>
</evidence>
<proteinExistence type="predicted"/>
<keyword evidence="1" id="KW-0496">Mitochondrion</keyword>
<organism evidence="1">
    <name type="scientific">Utricularia reniformis</name>
    <dbReference type="NCBI Taxonomy" id="192314"/>
    <lineage>
        <taxon>Eukaryota</taxon>
        <taxon>Viridiplantae</taxon>
        <taxon>Streptophyta</taxon>
        <taxon>Embryophyta</taxon>
        <taxon>Tracheophyta</taxon>
        <taxon>Spermatophyta</taxon>
        <taxon>Magnoliopsida</taxon>
        <taxon>eudicotyledons</taxon>
        <taxon>Gunneridae</taxon>
        <taxon>Pentapetalae</taxon>
        <taxon>asterids</taxon>
        <taxon>lamiids</taxon>
        <taxon>Lamiales</taxon>
        <taxon>Lentibulariaceae</taxon>
        <taxon>Utricularia</taxon>
    </lineage>
</organism>
<protein>
    <submittedName>
        <fullName evidence="1">Uncharacterized protein</fullName>
    </submittedName>
</protein>
<accession>A0A1Y0B2Y0</accession>
<dbReference type="AlphaFoldDB" id="A0A1Y0B2Y0"/>
<name>A0A1Y0B2Y0_9LAMI</name>
<reference evidence="1" key="1">
    <citation type="submission" date="2017-03" db="EMBL/GenBank/DDBJ databases">
        <title>The mitochondrial genome of the carnivorous plant Utricularia reniformis (Lentibulariaceae): structure, comparative analysis and evolutionary landmarks.</title>
        <authorList>
            <person name="Silva S.R."/>
            <person name="Alvarenga D.O."/>
            <person name="Michael T.P."/>
            <person name="Miranda V.F.O."/>
            <person name="Varani A.M."/>
        </authorList>
    </citation>
    <scope>NUCLEOTIDE SEQUENCE</scope>
</reference>
<dbReference type="EMBL" id="KY774314">
    <property type="protein sequence ID" value="ART31760.1"/>
    <property type="molecule type" value="Genomic_DNA"/>
</dbReference>
<gene>
    <name evidence="1" type="ORF">AEK19_MT1575</name>
</gene>
<geneLocation type="mitochondrion" evidence="1"/>